<organism evidence="1 2">
    <name type="scientific">Ameca splendens</name>
    <dbReference type="NCBI Taxonomy" id="208324"/>
    <lineage>
        <taxon>Eukaryota</taxon>
        <taxon>Metazoa</taxon>
        <taxon>Chordata</taxon>
        <taxon>Craniata</taxon>
        <taxon>Vertebrata</taxon>
        <taxon>Euteleostomi</taxon>
        <taxon>Actinopterygii</taxon>
        <taxon>Neopterygii</taxon>
        <taxon>Teleostei</taxon>
        <taxon>Neoteleostei</taxon>
        <taxon>Acanthomorphata</taxon>
        <taxon>Ovalentaria</taxon>
        <taxon>Atherinomorphae</taxon>
        <taxon>Cyprinodontiformes</taxon>
        <taxon>Goodeidae</taxon>
        <taxon>Ameca</taxon>
    </lineage>
</organism>
<reference evidence="1 2" key="1">
    <citation type="submission" date="2021-06" db="EMBL/GenBank/DDBJ databases">
        <authorList>
            <person name="Palmer J.M."/>
        </authorList>
    </citation>
    <scope>NUCLEOTIDE SEQUENCE [LARGE SCALE GENOMIC DNA]</scope>
    <source>
        <strain evidence="1 2">AS_MEX2019</strain>
        <tissue evidence="1">Muscle</tissue>
    </source>
</reference>
<dbReference type="EMBL" id="JAHRIP010081685">
    <property type="protein sequence ID" value="MEQ2313050.1"/>
    <property type="molecule type" value="Genomic_DNA"/>
</dbReference>
<proteinExistence type="predicted"/>
<sequence>RSLVSLFIPLSICFRTRDQLTDVLKTATKDSPVVQGNSILALSGLAAVVAKYESNLPTDSSGSLGAGPEFVPTASWLSMVLDTLLSIISSSYKARGQVFPWFLHVSLISDR</sequence>
<dbReference type="Proteomes" id="UP001469553">
    <property type="component" value="Unassembled WGS sequence"/>
</dbReference>
<protein>
    <submittedName>
        <fullName evidence="1">Uncharacterized protein</fullName>
    </submittedName>
</protein>
<accession>A0ABV1A4B4</accession>
<name>A0ABV1A4B4_9TELE</name>
<comment type="caution">
    <text evidence="1">The sequence shown here is derived from an EMBL/GenBank/DDBJ whole genome shotgun (WGS) entry which is preliminary data.</text>
</comment>
<evidence type="ECO:0000313" key="2">
    <source>
        <dbReference type="Proteomes" id="UP001469553"/>
    </source>
</evidence>
<gene>
    <name evidence="1" type="ORF">AMECASPLE_037610</name>
</gene>
<feature type="non-terminal residue" evidence="1">
    <location>
        <position position="1"/>
    </location>
</feature>
<keyword evidence="2" id="KW-1185">Reference proteome</keyword>
<evidence type="ECO:0000313" key="1">
    <source>
        <dbReference type="EMBL" id="MEQ2313050.1"/>
    </source>
</evidence>